<dbReference type="Gene3D" id="3.40.50.2000">
    <property type="entry name" value="Glycogen Phosphorylase B"/>
    <property type="match status" value="2"/>
</dbReference>
<dbReference type="GO" id="GO:0016758">
    <property type="term" value="F:hexosyltransferase activity"/>
    <property type="evidence" value="ECO:0007669"/>
    <property type="project" value="TreeGrafter"/>
</dbReference>
<dbReference type="SUPFAM" id="SSF53756">
    <property type="entry name" value="UDP-Glycosyltransferase/glycogen phosphorylase"/>
    <property type="match status" value="1"/>
</dbReference>
<dbReference type="Pfam" id="PF13692">
    <property type="entry name" value="Glyco_trans_1_4"/>
    <property type="match status" value="1"/>
</dbReference>
<dbReference type="Proteomes" id="UP000037178">
    <property type="component" value="Unassembled WGS sequence"/>
</dbReference>
<keyword evidence="3" id="KW-1185">Reference proteome</keyword>
<keyword evidence="2" id="KW-0328">Glycosyltransferase</keyword>
<evidence type="ECO:0000313" key="3">
    <source>
        <dbReference type="Proteomes" id="UP000037178"/>
    </source>
</evidence>
<dbReference type="PANTHER" id="PTHR45947">
    <property type="entry name" value="SULFOQUINOVOSYL TRANSFERASE SQD2"/>
    <property type="match status" value="1"/>
</dbReference>
<dbReference type="CDD" id="cd03801">
    <property type="entry name" value="GT4_PimA-like"/>
    <property type="match status" value="1"/>
</dbReference>
<evidence type="ECO:0000313" key="2">
    <source>
        <dbReference type="EMBL" id="KMW57392.1"/>
    </source>
</evidence>
<dbReference type="AlphaFoldDB" id="A0A0J9E3V3"/>
<evidence type="ECO:0000259" key="1">
    <source>
        <dbReference type="Pfam" id="PF13439"/>
    </source>
</evidence>
<dbReference type="InterPro" id="IPR028098">
    <property type="entry name" value="Glyco_trans_4-like_N"/>
</dbReference>
<dbReference type="EC" id="2.4.1.-" evidence="2"/>
<dbReference type="PANTHER" id="PTHR45947:SF3">
    <property type="entry name" value="SULFOQUINOVOSYL TRANSFERASE SQD2"/>
    <property type="match status" value="1"/>
</dbReference>
<dbReference type="EMBL" id="LFTY01000002">
    <property type="protein sequence ID" value="KMW57392.1"/>
    <property type="molecule type" value="Genomic_DNA"/>
</dbReference>
<dbReference type="RefSeq" id="WP_049643125.1">
    <property type="nucleotide sequence ID" value="NZ_LFTY01000002.1"/>
</dbReference>
<dbReference type="OrthoDB" id="9790710at2"/>
<keyword evidence="2" id="KW-0808">Transferase</keyword>
<sequence length="364" mass="39031">MRIVQLCPYAMDRPGGVQRHVRDLSAWLNENGHETRIIAPPSPGQAPRQRGSVTEIGCARMIGVHGTGFEVSLAAPWAARRLAQELRDWGADLVHAHTPWTPALAGQMIRALRLPVVTTIHATLPEAEAPGLVDRYIRWSARRHLNRAARVVVPSPAPLPMLERLVPGLQAQVLPPAVDLNAHMAARTEATPQSCLFLGRLEPRKGLDVLLRAWPRVAAAIPGATLTLAGEGPMHDELRAIAGVTYAGRPSDAEAVQLMAQAEYFVAPAPYGESYGLVLAEAMAAGATPVAAANAGYSHVLRNRQELLAPPGDPDALADKLISLMSQDRGPQGRAPLKEAIPADVTLAAPDYVRLYTEVLSARP</sequence>
<name>A0A0J9E3V3_9RHOB</name>
<reference evidence="2 3" key="1">
    <citation type="submission" date="2015-06" db="EMBL/GenBank/DDBJ databases">
        <title>Draft genome sequence of an Alphaproteobacteria species associated to the Mediterranean sponge Oscarella lobularis.</title>
        <authorList>
            <person name="Jourda C."/>
            <person name="Santini S."/>
            <person name="Claverie J.-M."/>
        </authorList>
    </citation>
    <scope>NUCLEOTIDE SEQUENCE [LARGE SCALE GENOMIC DNA]</scope>
    <source>
        <strain evidence="2">IGS</strain>
    </source>
</reference>
<gene>
    <name evidence="2" type="ORF">AIOL_002355</name>
</gene>
<proteinExistence type="predicted"/>
<comment type="caution">
    <text evidence="2">The sequence shown here is derived from an EMBL/GenBank/DDBJ whole genome shotgun (WGS) entry which is preliminary data.</text>
</comment>
<dbReference type="InterPro" id="IPR050194">
    <property type="entry name" value="Glycosyltransferase_grp1"/>
</dbReference>
<dbReference type="PATRIC" id="fig|1675527.3.peg.2469"/>
<feature type="domain" description="Glycosyltransferase subfamily 4-like N-terminal" evidence="1">
    <location>
        <begin position="14"/>
        <end position="181"/>
    </location>
</feature>
<dbReference type="Pfam" id="PF13439">
    <property type="entry name" value="Glyco_transf_4"/>
    <property type="match status" value="1"/>
</dbReference>
<accession>A0A0J9E3V3</accession>
<protein>
    <submittedName>
        <fullName evidence="2">Glycosyltransferase</fullName>
        <ecNumber evidence="2">2.4.1.-</ecNumber>
    </submittedName>
</protein>
<organism evidence="2 3">
    <name type="scientific">Candidatus Rhodobacter oscarellae</name>
    <dbReference type="NCBI Taxonomy" id="1675527"/>
    <lineage>
        <taxon>Bacteria</taxon>
        <taxon>Pseudomonadati</taxon>
        <taxon>Pseudomonadota</taxon>
        <taxon>Alphaproteobacteria</taxon>
        <taxon>Rhodobacterales</taxon>
        <taxon>Rhodobacter group</taxon>
        <taxon>Rhodobacter</taxon>
    </lineage>
</organism>
<dbReference type="STRING" id="1675527.AIOL_002355"/>